<dbReference type="STRING" id="447595.SAMN05660826_01807"/>
<dbReference type="GO" id="GO:0005524">
    <property type="term" value="F:ATP binding"/>
    <property type="evidence" value="ECO:0007669"/>
    <property type="project" value="UniProtKB-KW"/>
</dbReference>
<dbReference type="CDD" id="cd03268">
    <property type="entry name" value="ABC_BcrA_bacitracin_resist"/>
    <property type="match status" value="1"/>
</dbReference>
<dbReference type="PROSITE" id="PS00211">
    <property type="entry name" value="ABC_TRANSPORTER_1"/>
    <property type="match status" value="1"/>
</dbReference>
<comment type="similarity">
    <text evidence="1">Belongs to the ABC transporter superfamily.</text>
</comment>
<dbReference type="Gene3D" id="3.40.50.300">
    <property type="entry name" value="P-loop containing nucleotide triphosphate hydrolases"/>
    <property type="match status" value="1"/>
</dbReference>
<gene>
    <name evidence="6" type="ORF">SAMN05660826_01807</name>
</gene>
<evidence type="ECO:0000256" key="2">
    <source>
        <dbReference type="ARBA" id="ARBA00022448"/>
    </source>
</evidence>
<dbReference type="Pfam" id="PF00005">
    <property type="entry name" value="ABC_tran"/>
    <property type="match status" value="1"/>
</dbReference>
<dbReference type="NCBIfam" id="TIGR03740">
    <property type="entry name" value="galliderm_ABC"/>
    <property type="match status" value="1"/>
</dbReference>
<reference evidence="7" key="1">
    <citation type="submission" date="2016-11" db="EMBL/GenBank/DDBJ databases">
        <authorList>
            <person name="Varghese N."/>
            <person name="Submissions S."/>
        </authorList>
    </citation>
    <scope>NUCLEOTIDE SEQUENCE [LARGE SCALE GENOMIC DNA]</scope>
    <source>
        <strain evidence="7">DSM 18802</strain>
    </source>
</reference>
<dbReference type="InterPro" id="IPR003593">
    <property type="entry name" value="AAA+_ATPase"/>
</dbReference>
<dbReference type="InterPro" id="IPR027417">
    <property type="entry name" value="P-loop_NTPase"/>
</dbReference>
<dbReference type="PROSITE" id="PS50893">
    <property type="entry name" value="ABC_TRANSPORTER_2"/>
    <property type="match status" value="1"/>
</dbReference>
<sequence length="258" mass="28386">MIKLLLSAAKSCKSSEISIERMVRLAEYIIETKNLRKYYHGQLVVKDVSLRVPAGSIYGLIGPNGSGKSTILKLLTGLLHPDGGEIIVFGEPWQRKHLSRIGALIESPALYGNLTAEENLLVHTKLMGLPGSVIYEVLDTVGLKDSCKKLASQFSLGMKQRLGIAIALLGEPKLLILDEPTNGIDPVGIQEFRGLIRSLSKRGITVIISSHILKEVSQVVDYIGILSEGRLKYQGKINPDEDLESLFMEILNIEEDKK</sequence>
<keyword evidence="4 6" id="KW-0067">ATP-binding</keyword>
<evidence type="ECO:0000256" key="3">
    <source>
        <dbReference type="ARBA" id="ARBA00022741"/>
    </source>
</evidence>
<dbReference type="InterPro" id="IPR022501">
    <property type="entry name" value="ABC_Gallidermin_ATP-bd"/>
</dbReference>
<keyword evidence="7" id="KW-1185">Reference proteome</keyword>
<dbReference type="AlphaFoldDB" id="A0A1M7L830"/>
<dbReference type="EMBL" id="FRCR01000011">
    <property type="protein sequence ID" value="SHM73956.1"/>
    <property type="molecule type" value="Genomic_DNA"/>
</dbReference>
<dbReference type="SUPFAM" id="SSF52540">
    <property type="entry name" value="P-loop containing nucleoside triphosphate hydrolases"/>
    <property type="match status" value="1"/>
</dbReference>
<dbReference type="SMART" id="SM00382">
    <property type="entry name" value="AAA"/>
    <property type="match status" value="1"/>
</dbReference>
<dbReference type="PANTHER" id="PTHR43335:SF8">
    <property type="entry name" value="ABC TRANSPORTER, ATP-BINDING PROTEIN"/>
    <property type="match status" value="1"/>
</dbReference>
<protein>
    <submittedName>
        <fullName evidence="6">ABC-2 type transport system ATP-binding protein</fullName>
    </submittedName>
</protein>
<proteinExistence type="inferred from homology"/>
<dbReference type="InterPro" id="IPR003439">
    <property type="entry name" value="ABC_transporter-like_ATP-bd"/>
</dbReference>
<evidence type="ECO:0000313" key="6">
    <source>
        <dbReference type="EMBL" id="SHM73956.1"/>
    </source>
</evidence>
<feature type="domain" description="ABC transporter" evidence="5">
    <location>
        <begin position="30"/>
        <end position="253"/>
    </location>
</feature>
<dbReference type="InterPro" id="IPR017871">
    <property type="entry name" value="ABC_transporter-like_CS"/>
</dbReference>
<evidence type="ECO:0000256" key="4">
    <source>
        <dbReference type="ARBA" id="ARBA00022840"/>
    </source>
</evidence>
<evidence type="ECO:0000256" key="1">
    <source>
        <dbReference type="ARBA" id="ARBA00005417"/>
    </source>
</evidence>
<evidence type="ECO:0000259" key="5">
    <source>
        <dbReference type="PROSITE" id="PS50893"/>
    </source>
</evidence>
<accession>A0A1M7L830</accession>
<evidence type="ECO:0000313" key="7">
    <source>
        <dbReference type="Proteomes" id="UP000184375"/>
    </source>
</evidence>
<dbReference type="PANTHER" id="PTHR43335">
    <property type="entry name" value="ABC TRANSPORTER, ATP-BINDING PROTEIN"/>
    <property type="match status" value="1"/>
</dbReference>
<name>A0A1M7L830_9FIRM</name>
<organism evidence="6 7">
    <name type="scientific">Caldanaerovirga acetigignens</name>
    <dbReference type="NCBI Taxonomy" id="447595"/>
    <lineage>
        <taxon>Bacteria</taxon>
        <taxon>Bacillati</taxon>
        <taxon>Bacillota</taxon>
        <taxon>Clostridia</taxon>
        <taxon>Thermosediminibacterales</taxon>
        <taxon>Thermosediminibacteraceae</taxon>
        <taxon>Caldanaerovirga</taxon>
    </lineage>
</organism>
<keyword evidence="2" id="KW-0813">Transport</keyword>
<dbReference type="GO" id="GO:0016887">
    <property type="term" value="F:ATP hydrolysis activity"/>
    <property type="evidence" value="ECO:0007669"/>
    <property type="project" value="InterPro"/>
</dbReference>
<keyword evidence="3" id="KW-0547">Nucleotide-binding</keyword>
<dbReference type="Proteomes" id="UP000184375">
    <property type="component" value="Unassembled WGS sequence"/>
</dbReference>